<dbReference type="InterPro" id="IPR050892">
    <property type="entry name" value="ADP-ribose_metab_enzymes"/>
</dbReference>
<dbReference type="InParanoid" id="A0A6L2Q6S2"/>
<dbReference type="InterPro" id="IPR002589">
    <property type="entry name" value="Macro_dom"/>
</dbReference>
<evidence type="ECO:0000259" key="1">
    <source>
        <dbReference type="PROSITE" id="PS51154"/>
    </source>
</evidence>
<gene>
    <name evidence="2" type="ORF">Cfor_01585</name>
</gene>
<name>A0A6L2Q6S2_COPFO</name>
<keyword evidence="3" id="KW-1185">Reference proteome</keyword>
<dbReference type="OrthoDB" id="2155246at2759"/>
<protein>
    <recommendedName>
        <fullName evidence="1">Macro domain-containing protein</fullName>
    </recommendedName>
</protein>
<accession>A0A6L2Q6S2</accession>
<dbReference type="AlphaFoldDB" id="A0A6L2Q6S2"/>
<comment type="caution">
    <text evidence="2">The sequence shown here is derived from an EMBL/GenBank/DDBJ whole genome shotgun (WGS) entry which is preliminary data.</text>
</comment>
<proteinExistence type="predicted"/>
<dbReference type="EMBL" id="BLKM01002051">
    <property type="protein sequence ID" value="GFG40416.1"/>
    <property type="molecule type" value="Genomic_DNA"/>
</dbReference>
<dbReference type="PROSITE" id="PS51154">
    <property type="entry name" value="MACRO"/>
    <property type="match status" value="1"/>
</dbReference>
<evidence type="ECO:0000313" key="2">
    <source>
        <dbReference type="EMBL" id="GFG40416.1"/>
    </source>
</evidence>
<feature type="domain" description="Macro" evidence="1">
    <location>
        <begin position="77"/>
        <end position="242"/>
    </location>
</feature>
<dbReference type="SUPFAM" id="SSF52949">
    <property type="entry name" value="Macro domain-like"/>
    <property type="match status" value="1"/>
</dbReference>
<dbReference type="CDD" id="cd02901">
    <property type="entry name" value="Macro_Poa1p-like"/>
    <property type="match status" value="1"/>
</dbReference>
<evidence type="ECO:0000313" key="3">
    <source>
        <dbReference type="Proteomes" id="UP000502823"/>
    </source>
</evidence>
<dbReference type="Gene3D" id="3.40.220.10">
    <property type="entry name" value="Leucine Aminopeptidase, subunit E, domain 1"/>
    <property type="match status" value="1"/>
</dbReference>
<dbReference type="GO" id="GO:0140291">
    <property type="term" value="P:peptidyl-glutamate ADP-deribosylation"/>
    <property type="evidence" value="ECO:0007669"/>
    <property type="project" value="TreeGrafter"/>
</dbReference>
<dbReference type="PANTHER" id="PTHR12521">
    <property type="entry name" value="PROTEIN C6ORF130"/>
    <property type="match status" value="1"/>
</dbReference>
<dbReference type="PANTHER" id="PTHR12521:SF0">
    <property type="entry name" value="ADP-RIBOSE GLYCOHYDROLASE OARD1"/>
    <property type="match status" value="1"/>
</dbReference>
<sequence>MENVVTHIQCDTLLWYLTGRGVMLGGIVSSLKIREVMKAAIAEKEMITRKWEKRERDPILEGPFERTNLALYTSGAGRTMKYEDKGCKIVKEVYADLFTAPKESSLAHCVATDMRMGSGIAVSFRQNFKNVGELLDQGARVGDIAVLEHEGRYIYYLVTKKYSNGKPYFDDLVSSLKKMRDHCAEHGVKHLALPRIGCGLDRLEWRDVKPKIEEIFSGLDISITVYNFNQPEKEEEEERQYSRKKRHLPVKDRAHRLVTIESQTALLFFGSEDGSVDECGKDLDRKFNFLLEYRKQRRTVGGVIRLETKGEVLYGLIVRKKETDVFSYINFEKCLHALHKLVRKDAFFYIGVEAFCVNNDDVTMEKVISLMKTVLTGPELELYICWPKELEHLRRDNVEMRP</sequence>
<dbReference type="Proteomes" id="UP000502823">
    <property type="component" value="Unassembled WGS sequence"/>
</dbReference>
<organism evidence="2 3">
    <name type="scientific">Coptotermes formosanus</name>
    <name type="common">Formosan subterranean termite</name>
    <dbReference type="NCBI Taxonomy" id="36987"/>
    <lineage>
        <taxon>Eukaryota</taxon>
        <taxon>Metazoa</taxon>
        <taxon>Ecdysozoa</taxon>
        <taxon>Arthropoda</taxon>
        <taxon>Hexapoda</taxon>
        <taxon>Insecta</taxon>
        <taxon>Pterygota</taxon>
        <taxon>Neoptera</taxon>
        <taxon>Polyneoptera</taxon>
        <taxon>Dictyoptera</taxon>
        <taxon>Blattodea</taxon>
        <taxon>Blattoidea</taxon>
        <taxon>Termitoidae</taxon>
        <taxon>Rhinotermitidae</taxon>
        <taxon>Coptotermes</taxon>
    </lineage>
</organism>
<reference evidence="3" key="1">
    <citation type="submission" date="2020-01" db="EMBL/GenBank/DDBJ databases">
        <title>Draft genome sequence of the Termite Coptotermes fromosanus.</title>
        <authorList>
            <person name="Itakura S."/>
            <person name="Yosikawa Y."/>
            <person name="Umezawa K."/>
        </authorList>
    </citation>
    <scope>NUCLEOTIDE SEQUENCE [LARGE SCALE GENOMIC DNA]</scope>
</reference>
<dbReference type="InterPro" id="IPR043472">
    <property type="entry name" value="Macro_dom-like"/>
</dbReference>